<proteinExistence type="predicted"/>
<organism evidence="2 3">
    <name type="scientific">Stentor coeruleus</name>
    <dbReference type="NCBI Taxonomy" id="5963"/>
    <lineage>
        <taxon>Eukaryota</taxon>
        <taxon>Sar</taxon>
        <taxon>Alveolata</taxon>
        <taxon>Ciliophora</taxon>
        <taxon>Postciliodesmatophora</taxon>
        <taxon>Heterotrichea</taxon>
        <taxon>Heterotrichida</taxon>
        <taxon>Stentoridae</taxon>
        <taxon>Stentor</taxon>
    </lineage>
</organism>
<feature type="compositionally biased region" description="Basic residues" evidence="1">
    <location>
        <begin position="65"/>
        <end position="74"/>
    </location>
</feature>
<accession>A0A1R2D0E9</accession>
<comment type="caution">
    <text evidence="2">The sequence shown here is derived from an EMBL/GenBank/DDBJ whole genome shotgun (WGS) entry which is preliminary data.</text>
</comment>
<sequence>MCEIKDPNSLVNLGKTNEMSIQVDSDGLFEFYRNSQVHQIKPLNFKQKSSLTYRKPSRNTQSLKNLKHPGHTNSHHYEESIEEFRKVKGLSPKIQKYLESKTKSNNYISRTQMNSIRDSLIKNDSKNLDSLKCFPKCKTIEKVTPVYKVPPVVDPLVNFSKKLEVKPLFNTKKSIANKKRILLNASNSKKKIPNDQGLKIINLNGFKLNFFGL</sequence>
<evidence type="ECO:0000313" key="3">
    <source>
        <dbReference type="Proteomes" id="UP000187209"/>
    </source>
</evidence>
<keyword evidence="3" id="KW-1185">Reference proteome</keyword>
<feature type="compositionally biased region" description="Polar residues" evidence="1">
    <location>
        <begin position="48"/>
        <end position="64"/>
    </location>
</feature>
<evidence type="ECO:0000256" key="1">
    <source>
        <dbReference type="SAM" id="MobiDB-lite"/>
    </source>
</evidence>
<dbReference type="Proteomes" id="UP000187209">
    <property type="component" value="Unassembled WGS sequence"/>
</dbReference>
<protein>
    <submittedName>
        <fullName evidence="2">Uncharacterized protein</fullName>
    </submittedName>
</protein>
<dbReference type="EMBL" id="MPUH01000022">
    <property type="protein sequence ID" value="OMJ94715.1"/>
    <property type="molecule type" value="Genomic_DNA"/>
</dbReference>
<dbReference type="AlphaFoldDB" id="A0A1R2D0E9"/>
<feature type="region of interest" description="Disordered" evidence="1">
    <location>
        <begin position="48"/>
        <end position="76"/>
    </location>
</feature>
<gene>
    <name evidence="2" type="ORF">SteCoe_2055</name>
</gene>
<evidence type="ECO:0000313" key="2">
    <source>
        <dbReference type="EMBL" id="OMJ94715.1"/>
    </source>
</evidence>
<reference evidence="2 3" key="1">
    <citation type="submission" date="2016-11" db="EMBL/GenBank/DDBJ databases">
        <title>The macronuclear genome of Stentor coeruleus: a giant cell with tiny introns.</title>
        <authorList>
            <person name="Slabodnick M."/>
            <person name="Ruby J.G."/>
            <person name="Reiff S.B."/>
            <person name="Swart E.C."/>
            <person name="Gosai S."/>
            <person name="Prabakaran S."/>
            <person name="Witkowska E."/>
            <person name="Larue G.E."/>
            <person name="Fisher S."/>
            <person name="Freeman R.M."/>
            <person name="Gunawardena J."/>
            <person name="Chu W."/>
            <person name="Stover N.A."/>
            <person name="Gregory B.D."/>
            <person name="Nowacki M."/>
            <person name="Derisi J."/>
            <person name="Roy S.W."/>
            <person name="Marshall W.F."/>
            <person name="Sood P."/>
        </authorList>
    </citation>
    <scope>NUCLEOTIDE SEQUENCE [LARGE SCALE GENOMIC DNA]</scope>
    <source>
        <strain evidence="2">WM001</strain>
    </source>
</reference>
<name>A0A1R2D0E9_9CILI</name>